<comment type="caution">
    <text evidence="3">The sequence shown here is derived from an EMBL/GenBank/DDBJ whole genome shotgun (WGS) entry which is preliminary data.</text>
</comment>
<feature type="region of interest" description="Disordered" evidence="1">
    <location>
        <begin position="193"/>
        <end position="248"/>
    </location>
</feature>
<keyword evidence="4" id="KW-1185">Reference proteome</keyword>
<keyword evidence="2" id="KW-1133">Transmembrane helix</keyword>
<evidence type="ECO:0000256" key="2">
    <source>
        <dbReference type="SAM" id="Phobius"/>
    </source>
</evidence>
<sequence>MGAATLSAAVCCHCCSSSSRPKASALLIAPLRPVRICPKRSPLSRLPRSIPGLGSGLLSPCSGLKQLGSFVPPRKHARKEKGNCRGKVVYASLFGVGAPEALVIGVVALLVARNLGKTLRAFQPTIKELQDVSREFKSTLEREIGLDEVASSTNYINKSALYADEKKQASVDPNGKPSTGPYTSEELLKVTEEQLTASAATSQVEAPTPDEQPQESTSETLAATTLEETNPTRSDAQVQSSEKAENQK</sequence>
<keyword evidence="2" id="KW-0472">Membrane</keyword>
<dbReference type="GO" id="GO:0015031">
    <property type="term" value="P:protein transport"/>
    <property type="evidence" value="ECO:0007669"/>
    <property type="project" value="UniProtKB-KW"/>
</dbReference>
<accession>A0AAV8PHX4</accession>
<feature type="compositionally biased region" description="Low complexity" evidence="1">
    <location>
        <begin position="215"/>
        <end position="229"/>
    </location>
</feature>
<feature type="compositionally biased region" description="Polar residues" evidence="1">
    <location>
        <begin position="193"/>
        <end position="205"/>
    </location>
</feature>
<dbReference type="PANTHER" id="PTHR33162:SF3">
    <property type="entry name" value="SEC-INDEPENDENT PROTEIN TRANSLOCASE PROTEIN TATB, CHLOROPLASTIC"/>
    <property type="match status" value="1"/>
</dbReference>
<protein>
    <recommendedName>
        <fullName evidence="5">Sec-independent protein translocase protein TATB, chloroplastic</fullName>
    </recommendedName>
</protein>
<evidence type="ECO:0008006" key="5">
    <source>
        <dbReference type="Google" id="ProtNLM"/>
    </source>
</evidence>
<dbReference type="EMBL" id="JAQQAF010000021">
    <property type="protein sequence ID" value="KAJ8455703.1"/>
    <property type="molecule type" value="Genomic_DNA"/>
</dbReference>
<feature type="compositionally biased region" description="Polar residues" evidence="1">
    <location>
        <begin position="231"/>
        <end position="241"/>
    </location>
</feature>
<proteinExistence type="predicted"/>
<dbReference type="AlphaFoldDB" id="A0AAV8PHX4"/>
<feature type="transmembrane region" description="Helical" evidence="2">
    <location>
        <begin position="88"/>
        <end position="112"/>
    </location>
</feature>
<keyword evidence="2" id="KW-0812">Transmembrane</keyword>
<dbReference type="GO" id="GO:0016020">
    <property type="term" value="C:membrane"/>
    <property type="evidence" value="ECO:0007669"/>
    <property type="project" value="UniProtKB-SubCell"/>
</dbReference>
<organism evidence="3 4">
    <name type="scientific">Ensete ventricosum</name>
    <name type="common">Abyssinian banana</name>
    <name type="synonym">Musa ensete</name>
    <dbReference type="NCBI Taxonomy" id="4639"/>
    <lineage>
        <taxon>Eukaryota</taxon>
        <taxon>Viridiplantae</taxon>
        <taxon>Streptophyta</taxon>
        <taxon>Embryophyta</taxon>
        <taxon>Tracheophyta</taxon>
        <taxon>Spermatophyta</taxon>
        <taxon>Magnoliopsida</taxon>
        <taxon>Liliopsida</taxon>
        <taxon>Zingiberales</taxon>
        <taxon>Musaceae</taxon>
        <taxon>Ensete</taxon>
    </lineage>
</organism>
<evidence type="ECO:0000313" key="3">
    <source>
        <dbReference type="EMBL" id="KAJ8455703.1"/>
    </source>
</evidence>
<evidence type="ECO:0000313" key="4">
    <source>
        <dbReference type="Proteomes" id="UP001222027"/>
    </source>
</evidence>
<reference evidence="3 4" key="1">
    <citation type="submission" date="2022-12" db="EMBL/GenBank/DDBJ databases">
        <title>Chromosome-scale assembly of the Ensete ventricosum genome.</title>
        <authorList>
            <person name="Dussert Y."/>
            <person name="Stocks J."/>
            <person name="Wendawek A."/>
            <person name="Woldeyes F."/>
            <person name="Nichols R.A."/>
            <person name="Borrell J.S."/>
        </authorList>
    </citation>
    <scope>NUCLEOTIDE SEQUENCE [LARGE SCALE GENOMIC DNA]</scope>
    <source>
        <strain evidence="4">cv. Maze</strain>
        <tissue evidence="3">Seeds</tissue>
    </source>
</reference>
<evidence type="ECO:0000256" key="1">
    <source>
        <dbReference type="SAM" id="MobiDB-lite"/>
    </source>
</evidence>
<dbReference type="Proteomes" id="UP001222027">
    <property type="component" value="Unassembled WGS sequence"/>
</dbReference>
<dbReference type="PANTHER" id="PTHR33162">
    <property type="entry name" value="SEC-INDEPENDENT PROTEIN TRANSLOCASE PROTEIN TATA, CHLOROPLASTIC"/>
    <property type="match status" value="1"/>
</dbReference>
<gene>
    <name evidence="3" type="ORF">OPV22_035052</name>
</gene>
<name>A0AAV8PHX4_ENSVE</name>